<dbReference type="Proteomes" id="UP000258927">
    <property type="component" value="Chromosome"/>
</dbReference>
<dbReference type="RefSeq" id="WP_036221580.1">
    <property type="nucleotide sequence ID" value="NZ_CP021330.1"/>
</dbReference>
<accession>A0A2R4MDS4</accession>
<dbReference type="KEGG" id="mmyr:MXMO3_01631"/>
<reference evidence="1 2" key="1">
    <citation type="submission" date="2017-05" db="EMBL/GenBank/DDBJ databases">
        <title>Genome Analysis of Maritalea myrionectae HL2708#5.</title>
        <authorList>
            <consortium name="Cotde Inc.-PKNU"/>
            <person name="Jang D."/>
            <person name="Oh H.-M."/>
        </authorList>
    </citation>
    <scope>NUCLEOTIDE SEQUENCE [LARGE SCALE GENOMIC DNA]</scope>
    <source>
        <strain evidence="1 2">HL2708#5</strain>
    </source>
</reference>
<proteinExistence type="predicted"/>
<keyword evidence="2" id="KW-1185">Reference proteome</keyword>
<organism evidence="1 2">
    <name type="scientific">Maritalea myrionectae</name>
    <dbReference type="NCBI Taxonomy" id="454601"/>
    <lineage>
        <taxon>Bacteria</taxon>
        <taxon>Pseudomonadati</taxon>
        <taxon>Pseudomonadota</taxon>
        <taxon>Alphaproteobacteria</taxon>
        <taxon>Hyphomicrobiales</taxon>
        <taxon>Devosiaceae</taxon>
        <taxon>Maritalea</taxon>
    </lineage>
</organism>
<name>A0A2R4MDS4_9HYPH</name>
<dbReference type="EMBL" id="CP021330">
    <property type="protein sequence ID" value="AVX04160.1"/>
    <property type="molecule type" value="Genomic_DNA"/>
</dbReference>
<dbReference type="STRING" id="1122213.GCA_000423365_01159"/>
<protein>
    <submittedName>
        <fullName evidence="1">Uncharacterized protein</fullName>
    </submittedName>
</protein>
<dbReference type="AlphaFoldDB" id="A0A2R4MDS4"/>
<evidence type="ECO:0000313" key="1">
    <source>
        <dbReference type="EMBL" id="AVX04160.1"/>
    </source>
</evidence>
<sequence>MNTLFLMALLSILGLGIIYAIDALEPEKERVDPNFIAEKRQVTLGFGEVYVPQNWLASTLDDTQRALESLELLIPIQLETEVAEINVDLVPASRTTPSAYLLDALYIHRFSSDPATYQYGLVGRRLKDGEGYKNESVWYDPLRPQPFVAKCVEPLAEEFKAPNCLETKLVNKRVAAIIKFPEQYLPQWKEFDAQMRAKLKILTKAD</sequence>
<gene>
    <name evidence="1" type="ORF">MXMO3_01631</name>
</gene>
<evidence type="ECO:0000313" key="2">
    <source>
        <dbReference type="Proteomes" id="UP000258927"/>
    </source>
</evidence>